<accession>A0A0S2DJX0</accession>
<protein>
    <recommendedName>
        <fullName evidence="2">MoxR-vWA-beta-propeller ternary system domain-containing protein</fullName>
    </recommendedName>
</protein>
<dbReference type="EMBL" id="CP013140">
    <property type="protein sequence ID" value="ALN58836.1"/>
    <property type="molecule type" value="Genomic_DNA"/>
</dbReference>
<evidence type="ECO:0000313" key="4">
    <source>
        <dbReference type="Proteomes" id="UP000061569"/>
    </source>
</evidence>
<feature type="region of interest" description="Disordered" evidence="1">
    <location>
        <begin position="1"/>
        <end position="20"/>
    </location>
</feature>
<dbReference type="OrthoDB" id="6637315at2"/>
<dbReference type="PATRIC" id="fig|69.6.peg.3436"/>
<sequence>MKWSWGPEPEPPPPQGAAGVGRAASRALLAALQALEPVRRGALALTANADVLVATGPGDALPWCEGVLYIAPREHAPGLWLPTTQRPQLPLDLLQRALARRHPQSPLLMLREPARLVPLHRALPASDELIAQIRARWQD</sequence>
<dbReference type="Proteomes" id="UP000061569">
    <property type="component" value="Chromosome"/>
</dbReference>
<proteinExistence type="predicted"/>
<organism evidence="3 4">
    <name type="scientific">Lysobacter enzymogenes</name>
    <dbReference type="NCBI Taxonomy" id="69"/>
    <lineage>
        <taxon>Bacteria</taxon>
        <taxon>Pseudomonadati</taxon>
        <taxon>Pseudomonadota</taxon>
        <taxon>Gammaproteobacteria</taxon>
        <taxon>Lysobacterales</taxon>
        <taxon>Lysobacteraceae</taxon>
        <taxon>Lysobacter</taxon>
    </lineage>
</organism>
<gene>
    <name evidence="3" type="ORF">GLE_3491</name>
</gene>
<dbReference type="KEGG" id="lez:GLE_3491"/>
<evidence type="ECO:0000256" key="1">
    <source>
        <dbReference type="SAM" id="MobiDB-lite"/>
    </source>
</evidence>
<dbReference type="AlphaFoldDB" id="A0A0S2DJX0"/>
<evidence type="ECO:0000313" key="3">
    <source>
        <dbReference type="EMBL" id="ALN58836.1"/>
    </source>
</evidence>
<name>A0A0S2DJX0_LYSEN</name>
<reference evidence="3 4" key="1">
    <citation type="submission" date="2015-11" db="EMBL/GenBank/DDBJ databases">
        <title>Genome sequences of Lysobacter enzymogenes strain C3 and Lysobacter antibioticus ATCC 29479.</title>
        <authorList>
            <person name="Kobayashi D.Y."/>
        </authorList>
    </citation>
    <scope>NUCLEOTIDE SEQUENCE [LARGE SCALE GENOMIC DNA]</scope>
    <source>
        <strain evidence="3 4">C3</strain>
    </source>
</reference>
<dbReference type="STRING" id="69.GLE_3491"/>
<evidence type="ECO:0000259" key="2">
    <source>
        <dbReference type="Pfam" id="PF19921"/>
    </source>
</evidence>
<dbReference type="InterPro" id="IPR045548">
    <property type="entry name" value="bpX5"/>
</dbReference>
<feature type="domain" description="MoxR-vWA-beta-propeller ternary system" evidence="2">
    <location>
        <begin position="2"/>
        <end position="137"/>
    </location>
</feature>
<dbReference type="Pfam" id="PF19921">
    <property type="entry name" value="bpX5"/>
    <property type="match status" value="1"/>
</dbReference>